<feature type="region of interest" description="Disordered" evidence="1">
    <location>
        <begin position="596"/>
        <end position="617"/>
    </location>
</feature>
<organism evidence="4">
    <name type="scientific">Oscillatoriales cyanobacterium SpSt-418</name>
    <dbReference type="NCBI Taxonomy" id="2282169"/>
    <lineage>
        <taxon>Bacteria</taxon>
        <taxon>Bacillati</taxon>
        <taxon>Cyanobacteriota</taxon>
        <taxon>Cyanophyceae</taxon>
        <taxon>Oscillatoriophycideae</taxon>
        <taxon>Oscillatoriales</taxon>
    </lineage>
</organism>
<proteinExistence type="predicted"/>
<dbReference type="Gene3D" id="3.60.40.10">
    <property type="entry name" value="PPM-type phosphatase domain"/>
    <property type="match status" value="1"/>
</dbReference>
<name>A0A7C3PIW5_9CYAN</name>
<dbReference type="InterPro" id="IPR001932">
    <property type="entry name" value="PPM-type_phosphatase-like_dom"/>
</dbReference>
<accession>A0A7C3PIW5</accession>
<dbReference type="SUPFAM" id="SSF81606">
    <property type="entry name" value="PP2C-like"/>
    <property type="match status" value="1"/>
</dbReference>
<evidence type="ECO:0000259" key="3">
    <source>
        <dbReference type="PROSITE" id="PS51746"/>
    </source>
</evidence>
<dbReference type="AlphaFoldDB" id="A0A7C3PIW5"/>
<gene>
    <name evidence="4" type="ORF">ENR64_25325</name>
</gene>
<reference evidence="4" key="1">
    <citation type="journal article" date="2020" name="mSystems">
        <title>Genome- and Community-Level Interaction Insights into Carbon Utilization and Element Cycling Functions of Hydrothermarchaeota in Hydrothermal Sediment.</title>
        <authorList>
            <person name="Zhou Z."/>
            <person name="Liu Y."/>
            <person name="Xu W."/>
            <person name="Pan J."/>
            <person name="Luo Z.H."/>
            <person name="Li M."/>
        </authorList>
    </citation>
    <scope>NUCLEOTIDE SEQUENCE [LARGE SCALE GENOMIC DNA]</scope>
    <source>
        <strain evidence="4">SpSt-418</strain>
    </source>
</reference>
<dbReference type="EMBL" id="DSRU01000361">
    <property type="protein sequence ID" value="HFN01016.1"/>
    <property type="molecule type" value="Genomic_DNA"/>
</dbReference>
<dbReference type="InterPro" id="IPR036457">
    <property type="entry name" value="PPM-type-like_dom_sf"/>
</dbReference>
<feature type="compositionally biased region" description="Low complexity" evidence="1">
    <location>
        <begin position="601"/>
        <end position="617"/>
    </location>
</feature>
<feature type="transmembrane region" description="Helical" evidence="2">
    <location>
        <begin position="565"/>
        <end position="587"/>
    </location>
</feature>
<keyword evidence="2" id="KW-0812">Transmembrane</keyword>
<keyword evidence="2" id="KW-1133">Transmembrane helix</keyword>
<sequence>MQNLSATIYCPNPDCQVANSELHSTCQKCGTRLPKVYLWAVWDGLEAGKPGDLLAGRYCFKSNQIVLDTQPGLVPEATENLPPKAETYLRLSPHQLHLPQVYAILKQSHPRIPGDVLLLDAAHLIRETESGLQLLPMLQSSWESASELRQLNWLWQMASLWQPLNVEGVAASLLSPDVLRVDGSLVRLVELRSDRTPPTLSKLGQLWRSWVPTAQPAIREFLDELCQQIIAGSIYSSEQLASLLDRGLEIAGKPQIRQVTIATGSDRGPSRPSNEDACYPPSGTAKVVDAREMPLVIVCDGIGGHAGGEVASNLAIATLQQHLEPLLTGQTILEPAHVMAELEHAALATNDVISQRNDNELRQERQRMGTTLVMALATDYELYLTHVGDSRAYRITLSGCQQVTVDDDLASREVRLGYATYREALRHPGSGALVQALGMASSTLLHPSVQRFMVDDDCLFLLCSDGLSDNNRVEQSWQVELLPVLQGKVDLATAVSRLVAIANTQNGHDNVTVGLVHCRVTAASLPAPLSRELALPDPANTRQEAGFSSPTAPTKLLRPRRRVRVLPALLGLLTLGGVSGVAAYFLLAGQREVAETPTPSPLVSASPSPSVTPSASLAPANLPQSLLQVTPTSVSNQEATLTLPIASPLADNKTRSVRIPAGSILKVVRQTESRDGVLYTLKLCWVTPESSARQGVGQTGDEVTTDPAAIAAVVSSIAPSNLSPEQLAAAQQYCSPLPTESSPSTQPN</sequence>
<keyword evidence="2" id="KW-0472">Membrane</keyword>
<protein>
    <submittedName>
        <fullName evidence="4">Serine/threonine protein phosphatase</fullName>
    </submittedName>
</protein>
<evidence type="ECO:0000313" key="4">
    <source>
        <dbReference type="EMBL" id="HFN01016.1"/>
    </source>
</evidence>
<dbReference type="PROSITE" id="PS51746">
    <property type="entry name" value="PPM_2"/>
    <property type="match status" value="1"/>
</dbReference>
<dbReference type="SMART" id="SM00331">
    <property type="entry name" value="PP2C_SIG"/>
    <property type="match status" value="1"/>
</dbReference>
<evidence type="ECO:0000256" key="1">
    <source>
        <dbReference type="SAM" id="MobiDB-lite"/>
    </source>
</evidence>
<dbReference type="CDD" id="cd00143">
    <property type="entry name" value="PP2Cc"/>
    <property type="match status" value="1"/>
</dbReference>
<feature type="domain" description="PPM-type phosphatase" evidence="3">
    <location>
        <begin position="260"/>
        <end position="518"/>
    </location>
</feature>
<dbReference type="SMART" id="SM00332">
    <property type="entry name" value="PP2Cc"/>
    <property type="match status" value="1"/>
</dbReference>
<evidence type="ECO:0000256" key="2">
    <source>
        <dbReference type="SAM" id="Phobius"/>
    </source>
</evidence>
<dbReference type="Pfam" id="PF13672">
    <property type="entry name" value="PP2C_2"/>
    <property type="match status" value="1"/>
</dbReference>
<comment type="caution">
    <text evidence="4">The sequence shown here is derived from an EMBL/GenBank/DDBJ whole genome shotgun (WGS) entry which is preliminary data.</text>
</comment>